<evidence type="ECO:0000313" key="1">
    <source>
        <dbReference type="EMBL" id="TKT10000.1"/>
    </source>
</evidence>
<dbReference type="EMBL" id="SZPR01000010">
    <property type="protein sequence ID" value="TKT10000.1"/>
    <property type="molecule type" value="Genomic_DNA"/>
</dbReference>
<dbReference type="Proteomes" id="UP000308632">
    <property type="component" value="Unassembled WGS sequence"/>
</dbReference>
<comment type="caution">
    <text evidence="1">The sequence shown here is derived from an EMBL/GenBank/DDBJ whole genome shotgun (WGS) entry which is preliminary data.</text>
</comment>
<protein>
    <submittedName>
        <fullName evidence="1">DUF885 domain-containing protein</fullName>
    </submittedName>
</protein>
<dbReference type="Pfam" id="PF05960">
    <property type="entry name" value="DUF885"/>
    <property type="match status" value="1"/>
</dbReference>
<proteinExistence type="predicted"/>
<accession>A0A4U5X556</accession>
<dbReference type="InterPro" id="IPR010281">
    <property type="entry name" value="DUF885"/>
</dbReference>
<dbReference type="RefSeq" id="WP_137300055.1">
    <property type="nucleotide sequence ID" value="NZ_BMVD01000003.1"/>
</dbReference>
<dbReference type="PANTHER" id="PTHR33361">
    <property type="entry name" value="GLR0591 PROTEIN"/>
    <property type="match status" value="1"/>
</dbReference>
<organism evidence="1 2">
    <name type="scientific">Streptomyces galbus</name>
    <dbReference type="NCBI Taxonomy" id="33898"/>
    <lineage>
        <taxon>Bacteria</taxon>
        <taxon>Bacillati</taxon>
        <taxon>Actinomycetota</taxon>
        <taxon>Actinomycetes</taxon>
        <taxon>Kitasatosporales</taxon>
        <taxon>Streptomycetaceae</taxon>
        <taxon>Streptomyces</taxon>
    </lineage>
</organism>
<dbReference type="AlphaFoldDB" id="A0A4U5X556"/>
<reference evidence="1 2" key="1">
    <citation type="submission" date="2019-04" db="EMBL/GenBank/DDBJ databases">
        <title>Streptomyces lasaliensis sp.nov., an Actinomycete isolated from soil which produces the polyether antibiotic lasalocid.</title>
        <authorList>
            <person name="Erwin G."/>
            <person name="Haber C."/>
        </authorList>
    </citation>
    <scope>NUCLEOTIDE SEQUENCE [LARGE SCALE GENOMIC DNA]</scope>
    <source>
        <strain evidence="1 2">DSM 40089</strain>
    </source>
</reference>
<dbReference type="STRING" id="33898.GCA_000772895_04832"/>
<gene>
    <name evidence="1" type="ORF">E4U92_10635</name>
</gene>
<sequence>MPETKSSPLPREVADAYVDELVALDPITGTYLGVAGSARRLPDFSPEGQAALARLARDTLARLDEAERRPGADSDVERRCARLLRERLTAELAVHDAEEGLRSVGNMSTPAHHVREVFTVTPTASDGDWAAVAERLRAVPEALAGYRASLTLGLERKLYGPPRPTATLVAQLTEWADTDGSGRGWFEDFVAGGPKALRAELDEAARGATAAVAGLRDWVREVYAPAVEDAPDAVGRERYARWSRYFNGTDLDLDEAYAYGWSEYHRLLAEMEKEAEKILPGAATPWAALAHLDEHGRHIEGVDEVRQWLQGLMDEAIEKLDGTHFELAERVRRVESRIAPPGSAAAPYYTGPSEDFSRPGRTWLPTMGATRFPVYDLVSTWYHEGVPGHHLQLAQWVHVAQDLSRYQATVGIVSANAEGWALYAERLMDELGFLTDAEQRLGYLDAQMMRALRVIVDIGMHLELAIPADSPFHPGERWTPELAEEFFGAHSSRPADFVTSELTRYLSIPGQAIGYKLGERAWLLGREKARARHGDAFDLKAWHMAALSQGSLGLDDLVDELARL</sequence>
<evidence type="ECO:0000313" key="2">
    <source>
        <dbReference type="Proteomes" id="UP000308632"/>
    </source>
</evidence>
<name>A0A4U5X556_STRGB</name>
<dbReference type="PANTHER" id="PTHR33361:SF2">
    <property type="entry name" value="DUF885 DOMAIN-CONTAINING PROTEIN"/>
    <property type="match status" value="1"/>
</dbReference>